<dbReference type="Gene3D" id="1.10.287.1150">
    <property type="entry name" value="TPP helical domain"/>
    <property type="match status" value="1"/>
</dbReference>
<dbReference type="InterPro" id="IPR001017">
    <property type="entry name" value="DH_E1"/>
</dbReference>
<dbReference type="OrthoDB" id="9759785at2"/>
<sequence>MSKSLQARDMLSQWEDSYLDAGNAAYLDYLFETYQEKPEAVPELWRQHFDALTGGQANGAAIHGRVREEFRRMAEMPARGLPMGSLEHERKQVRVLQYINAHRFLGHLQANLDPLGLQEPRALPELTLEYHHLSEDDLGTVFNTGSLVGPEEASLRDIMRILIGTYCKTLGAEYMHITDTDEKRWLQSKLEPLRGEPNFNSGQKRYILDRLTAAEGLERYLHTRYVGQKRFSLEGGESLIPLLDEIVLRAAEHGVRETIMGMAHRGRLNVLINVLGKSPSVLFEEFEGKGRRHPGTGDVKYHMGFSSNVQLPTGRMHLVLAFNPSHLEIVGPVVEGSVRARQTRWEDPDGDRVLPLVIHGDAAFAGQGVVMETLNMSQTRGFSTKGTIHVVVNNQIGFTTSTLKDARSTPYCTDVAKMVNAPILHVNGDDPEMVVYAAQIALEYRMKFKKDVVIDLVCYRRHGHNEADEPSATQPQMYQSIKALPTTRARYAQHLEQTNIIDAAEADTMVDALRTRLDSGADIAPHHLLGEDNSHRVTINWKPHLDKDWRETAVTRVAPEKLRQYWRAMGDLPEGMELQPRVAKIVDDRRKMAAGSLPLDWGFAEVSAYASLVDEGYPVRLSGQDCGRGTFFHRHAVLFNQRDGERWIPLRHVHEDQADFLVIDSLLSEEAVLAFEYGYATATPETLTIWEAQFGDFANGAQVVIDQFISSGEQKWDRLCGLVMLLPHGYEGQGPEHSSARLERYLQLCAQNNMQVCVPSTPAQMFHLLRRQMIRPYRKPLIVMTPKSLLRHKLAVNALEDLTQGRFFNVMDEIDSLDAAKVKRILMCSGKVYYDLLERRRAEEKNDIAILRIEQLYPFPEEELSAVLAQYPNAKEFIWVQEEPLNQGAWYSSQHHIRPLIGEKYHLQHVTRPASASPAVGHLDVHAKQQEALVERALRQN</sequence>
<dbReference type="InterPro" id="IPR011603">
    <property type="entry name" value="2oxoglutarate_DH_E1"/>
</dbReference>
<dbReference type="CDD" id="cd02016">
    <property type="entry name" value="TPP_E1_OGDC_like"/>
    <property type="match status" value="1"/>
</dbReference>
<evidence type="ECO:0000256" key="11">
    <source>
        <dbReference type="ARBA" id="ARBA00051911"/>
    </source>
</evidence>
<dbReference type="EC" id="1.2.4.2" evidence="5"/>
<name>A0A1R3VWH1_9GAMM</name>
<keyword evidence="14" id="KW-1185">Reference proteome</keyword>
<comment type="catalytic activity">
    <reaction evidence="11">
        <text>N(6)-[(R)-lipoyl]-L-lysyl-[protein] + 2-oxoglutarate + H(+) = N(6)-[(R)-S(8)-succinyldihydrolipoyl]-L-lysyl-[protein] + CO2</text>
        <dbReference type="Rhea" id="RHEA:12188"/>
        <dbReference type="Rhea" id="RHEA-COMP:10474"/>
        <dbReference type="Rhea" id="RHEA-COMP:20092"/>
        <dbReference type="ChEBI" id="CHEBI:15378"/>
        <dbReference type="ChEBI" id="CHEBI:16526"/>
        <dbReference type="ChEBI" id="CHEBI:16810"/>
        <dbReference type="ChEBI" id="CHEBI:83099"/>
        <dbReference type="ChEBI" id="CHEBI:83120"/>
        <dbReference type="EC" id="1.2.4.2"/>
    </reaction>
</comment>
<evidence type="ECO:0000256" key="5">
    <source>
        <dbReference type="ARBA" id="ARBA00012280"/>
    </source>
</evidence>
<dbReference type="Gene3D" id="3.40.50.12470">
    <property type="match status" value="1"/>
</dbReference>
<comment type="similarity">
    <text evidence="3">Belongs to the alpha-ketoglutarate dehydrogenase family.</text>
</comment>
<dbReference type="PANTHER" id="PTHR23152">
    <property type="entry name" value="2-OXOGLUTARATE DEHYDROGENASE"/>
    <property type="match status" value="1"/>
</dbReference>
<dbReference type="InterPro" id="IPR032106">
    <property type="entry name" value="2-oxogl_dehyd_N"/>
</dbReference>
<evidence type="ECO:0000256" key="1">
    <source>
        <dbReference type="ARBA" id="ARBA00001964"/>
    </source>
</evidence>
<keyword evidence="9" id="KW-0324">Glycolysis</keyword>
<comment type="subunit">
    <text evidence="4">Homodimer. Part of the 2-oxoglutarate dehydrogenase (OGDH) complex composed of E1 (2-oxoglutarate dehydrogenase), E2 (dihydrolipoamide succinyltransferase) and E3 (dihydrolipoamide dehydrogenase); the complex contains multiple copies of the three enzymatic components (E1, E2 and E3).</text>
</comment>
<dbReference type="Pfam" id="PF16078">
    <property type="entry name" value="2-oxogl_dehyd_N"/>
    <property type="match status" value="1"/>
</dbReference>
<dbReference type="NCBIfam" id="TIGR00239">
    <property type="entry name" value="2oxo_dh_E1"/>
    <property type="match status" value="1"/>
</dbReference>
<evidence type="ECO:0000256" key="6">
    <source>
        <dbReference type="ARBA" id="ARBA00013321"/>
    </source>
</evidence>
<dbReference type="STRING" id="233100.SAMN05216526_1049"/>
<evidence type="ECO:0000256" key="10">
    <source>
        <dbReference type="ARBA" id="ARBA00030680"/>
    </source>
</evidence>
<comment type="cofactor">
    <cofactor evidence="1">
        <name>thiamine diphosphate</name>
        <dbReference type="ChEBI" id="CHEBI:58937"/>
    </cofactor>
</comment>
<dbReference type="PANTHER" id="PTHR23152:SF4">
    <property type="entry name" value="2-OXOADIPATE DEHYDROGENASE COMPLEX COMPONENT E1"/>
    <property type="match status" value="1"/>
</dbReference>
<feature type="domain" description="Transketolase-like pyrimidine-binding" evidence="12">
    <location>
        <begin position="599"/>
        <end position="792"/>
    </location>
</feature>
<evidence type="ECO:0000256" key="3">
    <source>
        <dbReference type="ARBA" id="ARBA00006936"/>
    </source>
</evidence>
<dbReference type="InterPro" id="IPR029061">
    <property type="entry name" value="THDP-binding"/>
</dbReference>
<dbReference type="GO" id="GO:0005829">
    <property type="term" value="C:cytosol"/>
    <property type="evidence" value="ECO:0007669"/>
    <property type="project" value="TreeGrafter"/>
</dbReference>
<dbReference type="GO" id="GO:0006099">
    <property type="term" value="P:tricarboxylic acid cycle"/>
    <property type="evidence" value="ECO:0007669"/>
    <property type="project" value="TreeGrafter"/>
</dbReference>
<dbReference type="InterPro" id="IPR042179">
    <property type="entry name" value="KGD_C_sf"/>
</dbReference>
<dbReference type="InterPro" id="IPR005475">
    <property type="entry name" value="Transketolase-like_Pyr-bd"/>
</dbReference>
<evidence type="ECO:0000256" key="2">
    <source>
        <dbReference type="ARBA" id="ARBA00003906"/>
    </source>
</evidence>
<dbReference type="EMBL" id="FTPK01000002">
    <property type="protein sequence ID" value="SIT69291.1"/>
    <property type="molecule type" value="Genomic_DNA"/>
</dbReference>
<evidence type="ECO:0000256" key="7">
    <source>
        <dbReference type="ARBA" id="ARBA00023002"/>
    </source>
</evidence>
<dbReference type="GO" id="GO:0006096">
    <property type="term" value="P:glycolytic process"/>
    <property type="evidence" value="ECO:0007669"/>
    <property type="project" value="UniProtKB-KW"/>
</dbReference>
<dbReference type="PIRSF" id="PIRSF000157">
    <property type="entry name" value="Oxoglu_dh_E1"/>
    <property type="match status" value="1"/>
</dbReference>
<protein>
    <recommendedName>
        <fullName evidence="6">2-oxoglutarate dehydrogenase E1 component</fullName>
        <ecNumber evidence="5">1.2.4.2</ecNumber>
    </recommendedName>
    <alternativeName>
        <fullName evidence="10">Alpha-ketoglutarate dehydrogenase</fullName>
    </alternativeName>
</protein>
<dbReference type="Pfam" id="PF02779">
    <property type="entry name" value="Transket_pyr"/>
    <property type="match status" value="1"/>
</dbReference>
<dbReference type="Pfam" id="PF00676">
    <property type="entry name" value="E1_dh"/>
    <property type="match status" value="1"/>
</dbReference>
<dbReference type="GO" id="GO:0030976">
    <property type="term" value="F:thiamine pyrophosphate binding"/>
    <property type="evidence" value="ECO:0007669"/>
    <property type="project" value="InterPro"/>
</dbReference>
<dbReference type="GO" id="GO:0045252">
    <property type="term" value="C:oxoglutarate dehydrogenase complex"/>
    <property type="evidence" value="ECO:0007669"/>
    <property type="project" value="TreeGrafter"/>
</dbReference>
<dbReference type="FunFam" id="3.40.50.12470:FF:000009">
    <property type="entry name" value="2-oxoglutarate dehydrogenase E1 component"/>
    <property type="match status" value="1"/>
</dbReference>
<dbReference type="FunFam" id="1.10.287.1150:FF:000004">
    <property type="entry name" value="2-oxoglutarate dehydrogenase E1 component"/>
    <property type="match status" value="1"/>
</dbReference>
<keyword evidence="8" id="KW-0786">Thiamine pyrophosphate</keyword>
<dbReference type="GO" id="GO:0004591">
    <property type="term" value="F:oxoglutarate dehydrogenase (succinyl-transferring) activity"/>
    <property type="evidence" value="ECO:0007669"/>
    <property type="project" value="UniProtKB-EC"/>
</dbReference>
<evidence type="ECO:0000259" key="12">
    <source>
        <dbReference type="SMART" id="SM00861"/>
    </source>
</evidence>
<dbReference type="NCBIfam" id="NF006914">
    <property type="entry name" value="PRK09404.1"/>
    <property type="match status" value="1"/>
</dbReference>
<accession>A0A1R3VWH1</accession>
<dbReference type="SMART" id="SM00861">
    <property type="entry name" value="Transket_pyr"/>
    <property type="match status" value="1"/>
</dbReference>
<evidence type="ECO:0000313" key="13">
    <source>
        <dbReference type="EMBL" id="SIT69291.1"/>
    </source>
</evidence>
<organism evidence="13 14">
    <name type="scientific">Ectothiorhodosinus mongolicus</name>
    <dbReference type="NCBI Taxonomy" id="233100"/>
    <lineage>
        <taxon>Bacteria</taxon>
        <taxon>Pseudomonadati</taxon>
        <taxon>Pseudomonadota</taxon>
        <taxon>Gammaproteobacteria</taxon>
        <taxon>Chromatiales</taxon>
        <taxon>Ectothiorhodospiraceae</taxon>
        <taxon>Ectothiorhodosinus</taxon>
    </lineage>
</organism>
<keyword evidence="7" id="KW-0560">Oxidoreductase</keyword>
<evidence type="ECO:0000313" key="14">
    <source>
        <dbReference type="Proteomes" id="UP000223759"/>
    </source>
</evidence>
<dbReference type="AlphaFoldDB" id="A0A1R3VWH1"/>
<proteinExistence type="inferred from homology"/>
<dbReference type="Gene3D" id="3.40.50.11610">
    <property type="entry name" value="Multifunctional 2-oxoglutarate metabolism enzyme, C-terminal domain"/>
    <property type="match status" value="1"/>
</dbReference>
<gene>
    <name evidence="13" type="ORF">SAMN05216526_1049</name>
</gene>
<evidence type="ECO:0000256" key="9">
    <source>
        <dbReference type="ARBA" id="ARBA00023152"/>
    </source>
</evidence>
<dbReference type="Gene3D" id="3.40.50.970">
    <property type="match status" value="1"/>
</dbReference>
<dbReference type="InterPro" id="IPR031717">
    <property type="entry name" value="ODO-1/KGD_C"/>
</dbReference>
<dbReference type="Proteomes" id="UP000223759">
    <property type="component" value="Unassembled WGS sequence"/>
</dbReference>
<comment type="function">
    <text evidence="2">E1 component of the 2-oxoglutarate dehydrogenase (OGDH) complex which catalyzes the decarboxylation of 2-oxoglutarate, the first step in the conversion of 2-oxoglutarate to succinyl-CoA and CO(2).</text>
</comment>
<dbReference type="NCBIfam" id="NF008907">
    <property type="entry name" value="PRK12270.1"/>
    <property type="match status" value="1"/>
</dbReference>
<dbReference type="SUPFAM" id="SSF52518">
    <property type="entry name" value="Thiamin diphosphate-binding fold (THDP-binding)"/>
    <property type="match status" value="2"/>
</dbReference>
<evidence type="ECO:0000256" key="8">
    <source>
        <dbReference type="ARBA" id="ARBA00023052"/>
    </source>
</evidence>
<dbReference type="Pfam" id="PF16870">
    <property type="entry name" value="OxoGdeHyase_C"/>
    <property type="match status" value="1"/>
</dbReference>
<reference evidence="13 14" key="1">
    <citation type="submission" date="2017-01" db="EMBL/GenBank/DDBJ databases">
        <authorList>
            <person name="Mah S.A."/>
            <person name="Swanson W.J."/>
            <person name="Moy G.W."/>
            <person name="Vacquier V.D."/>
        </authorList>
    </citation>
    <scope>NUCLEOTIDE SEQUENCE [LARGE SCALE GENOMIC DNA]</scope>
    <source>
        <strain evidence="13 14">M9</strain>
    </source>
</reference>
<evidence type="ECO:0000256" key="4">
    <source>
        <dbReference type="ARBA" id="ARBA00011301"/>
    </source>
</evidence>